<proteinExistence type="predicted"/>
<accession>A0A1K1XED3</accession>
<dbReference type="STRING" id="1893.SAMN02787144_1003276"/>
<organism evidence="1 2">
    <name type="scientific">Streptomyces atratus</name>
    <dbReference type="NCBI Taxonomy" id="1893"/>
    <lineage>
        <taxon>Bacteria</taxon>
        <taxon>Bacillati</taxon>
        <taxon>Actinomycetota</taxon>
        <taxon>Actinomycetes</taxon>
        <taxon>Kitasatosporales</taxon>
        <taxon>Streptomycetaceae</taxon>
        <taxon>Streptomyces</taxon>
    </lineage>
</organism>
<dbReference type="Proteomes" id="UP000181909">
    <property type="component" value="Unassembled WGS sequence"/>
</dbReference>
<dbReference type="AlphaFoldDB" id="A0A1K1XED3"/>
<protein>
    <submittedName>
        <fullName evidence="1">Uncharacterized protein</fullName>
    </submittedName>
</protein>
<dbReference type="OrthoDB" id="4262159at2"/>
<evidence type="ECO:0000313" key="2">
    <source>
        <dbReference type="Proteomes" id="UP000181909"/>
    </source>
</evidence>
<dbReference type="EMBL" id="FPJO01000003">
    <property type="protein sequence ID" value="SFX48057.1"/>
    <property type="molecule type" value="Genomic_DNA"/>
</dbReference>
<reference evidence="1 2" key="1">
    <citation type="submission" date="2016-11" db="EMBL/GenBank/DDBJ databases">
        <authorList>
            <person name="Jaros S."/>
            <person name="Januszkiewicz K."/>
            <person name="Wedrychowicz H."/>
        </authorList>
    </citation>
    <scope>NUCLEOTIDE SEQUENCE [LARGE SCALE GENOMIC DNA]</scope>
    <source>
        <strain evidence="1 2">OK807</strain>
    </source>
</reference>
<name>A0A1K1XED3_STRAR</name>
<evidence type="ECO:0000313" key="1">
    <source>
        <dbReference type="EMBL" id="SFX48057.1"/>
    </source>
</evidence>
<gene>
    <name evidence="1" type="ORF">SAMN02787144_1003276</name>
</gene>
<dbReference type="RefSeq" id="WP_072484454.1">
    <property type="nucleotide sequence ID" value="NZ_CP108276.1"/>
</dbReference>
<sequence length="169" mass="18634">MGNTFHGGGRSLSMSNGSTDVFIDVLMLAVSDLAESVWEYRFATLLTLKDQSAVGRGVVGFDLEEIDWGSSPGEQAAAKDFVLRVLDLALRRHRWDELDYEPPFAEGFLRQYREMVEAFDPADAEPQNALSPFPGPEEAAMASCVQHRVLCAPAYWDACVFCNASAPPR</sequence>